<dbReference type="SUPFAM" id="SSF53271">
    <property type="entry name" value="PRTase-like"/>
    <property type="match status" value="1"/>
</dbReference>
<proteinExistence type="inferred from homology"/>
<gene>
    <name evidence="3" type="ORF">DD236_03320</name>
</gene>
<dbReference type="CDD" id="cd06223">
    <property type="entry name" value="PRTases_typeI"/>
    <property type="match status" value="1"/>
</dbReference>
<protein>
    <recommendedName>
        <fullName evidence="2">Phosphoribosyltransferase domain-containing protein</fullName>
    </recommendedName>
</protein>
<comment type="similarity">
    <text evidence="1">Belongs to the ComF/GntX family.</text>
</comment>
<dbReference type="EMBL" id="QETB01000001">
    <property type="protein sequence ID" value="PWF27427.1"/>
    <property type="molecule type" value="Genomic_DNA"/>
</dbReference>
<comment type="caution">
    <text evidence="3">The sequence shown here is derived from an EMBL/GenBank/DDBJ whole genome shotgun (WGS) entry which is preliminary data.</text>
</comment>
<keyword evidence="4" id="KW-1185">Reference proteome</keyword>
<dbReference type="Gene3D" id="3.40.50.2020">
    <property type="match status" value="1"/>
</dbReference>
<reference evidence="4" key="1">
    <citation type="submission" date="2018-05" db="EMBL/GenBank/DDBJ databases">
        <authorList>
            <person name="Li Y."/>
        </authorList>
    </citation>
    <scope>NUCLEOTIDE SEQUENCE [LARGE SCALE GENOMIC DNA]</scope>
    <source>
        <strain evidence="4">sk1b4</strain>
    </source>
</reference>
<name>A0A2V1KD43_9ACTO</name>
<dbReference type="InterPro" id="IPR000836">
    <property type="entry name" value="PRTase_dom"/>
</dbReference>
<evidence type="ECO:0000313" key="3">
    <source>
        <dbReference type="EMBL" id="PWF27427.1"/>
    </source>
</evidence>
<dbReference type="Proteomes" id="UP000245283">
    <property type="component" value="Unassembled WGS sequence"/>
</dbReference>
<dbReference type="InterPro" id="IPR051910">
    <property type="entry name" value="ComF/GntX_DNA_util-trans"/>
</dbReference>
<dbReference type="PANTHER" id="PTHR47505">
    <property type="entry name" value="DNA UTILIZATION PROTEIN YHGH"/>
    <property type="match status" value="1"/>
</dbReference>
<evidence type="ECO:0000256" key="1">
    <source>
        <dbReference type="ARBA" id="ARBA00008007"/>
    </source>
</evidence>
<dbReference type="PANTHER" id="PTHR47505:SF1">
    <property type="entry name" value="DNA UTILIZATION PROTEIN YHGH"/>
    <property type="match status" value="1"/>
</dbReference>
<evidence type="ECO:0000313" key="4">
    <source>
        <dbReference type="Proteomes" id="UP000245283"/>
    </source>
</evidence>
<dbReference type="AlphaFoldDB" id="A0A2V1KD43"/>
<dbReference type="InterPro" id="IPR029057">
    <property type="entry name" value="PRTase-like"/>
</dbReference>
<sequence>MLQALVPPFPQLDPCGGSARRSLATCHHAGMSQFLQTLADVAFPRWCSGCGEWDQFLCPECASAFEGGIKRVDEQAPYLRLVLPANAEVQGLIRPGDEVSWFPVYALGEYSGAARKVIVPWKNAVNAGLTRELQGIIREQLRRADLSAQFSEQQFTDFRPDEVIESGMGRMAPPSVVPAPSRGRKHKGLFVAGHIADAVAEACGGHADDVLRVQRRRSTGKLLGRGSKSQGIYADATPRSSTVILVDDVLTTGATLAGCARALEARGREVIAAVVLAAAPDPRRGAVGDGGSSLA</sequence>
<feature type="domain" description="Phosphoribosyltransferase" evidence="2">
    <location>
        <begin position="187"/>
        <end position="281"/>
    </location>
</feature>
<organism evidence="3 4">
    <name type="scientific">Ancrocorticia populi</name>
    <dbReference type="NCBI Taxonomy" id="2175228"/>
    <lineage>
        <taxon>Bacteria</taxon>
        <taxon>Bacillati</taxon>
        <taxon>Actinomycetota</taxon>
        <taxon>Actinomycetes</taxon>
        <taxon>Actinomycetales</taxon>
        <taxon>Actinomycetaceae</taxon>
        <taxon>Ancrocorticia</taxon>
    </lineage>
</organism>
<accession>A0A2V1KD43</accession>
<dbReference type="Pfam" id="PF00156">
    <property type="entry name" value="Pribosyltran"/>
    <property type="match status" value="1"/>
</dbReference>
<evidence type="ECO:0000259" key="2">
    <source>
        <dbReference type="Pfam" id="PF00156"/>
    </source>
</evidence>